<reference evidence="3" key="1">
    <citation type="journal article" date="2022" name="Environ. Microbiol.">
        <title>Functional analysis, diversity, and distribution of carbendazim hydrolases MheI and CbmA, responsible for the initial step in carbendazim degradation.</title>
        <authorList>
            <person name="Zhang M."/>
            <person name="Bai X."/>
            <person name="Li Q."/>
            <person name="Zhang L."/>
            <person name="Zhu Q."/>
            <person name="Gao S."/>
            <person name="Ke Z."/>
            <person name="Jiang M."/>
            <person name="Hu J."/>
            <person name="Qiu J."/>
            <person name="Hong Q."/>
        </authorList>
    </citation>
    <scope>NUCLEOTIDE SEQUENCE [LARGE SCALE GENOMIC DNA]</scope>
    <source>
        <strain evidence="3">djl-6</strain>
    </source>
</reference>
<accession>A0AB38REV2</accession>
<sequence>MPTHYLDSEKSESSLRTDQTRITITAERRRWARKPAHITDALDFWSFAGAAANVILQLGWPEVAYGVMESKVESGALTAHPWKRARTTTQYLTVAILGDEEERKAYREAVNSVHRHVKSDSNSPVKYNAFNRELQLWVAACLFIGFEDSHQLLHGKMSEEQAESFYKSASTLGTTLQVTEEMWPATRADFERYWNLGCERVVIDERTKQYLIDLVNLQMIAWPIRLVFRNLLRFLTVGFLPPIYRDQLDLEWTEDDRRRFEHLFIFVSFVNRFIPRSVRQAGNTIQMRDIRRRIKASKNLVEPAARYSLSILLPYR</sequence>
<protein>
    <submittedName>
        <fullName evidence="2">Oxygenase MpaB family protein</fullName>
    </submittedName>
</protein>
<organism evidence="2 3">
    <name type="scientific">Rhodococcus qingshengii JCM 15477</name>
    <dbReference type="NCBI Taxonomy" id="1303681"/>
    <lineage>
        <taxon>Bacteria</taxon>
        <taxon>Bacillati</taxon>
        <taxon>Actinomycetota</taxon>
        <taxon>Actinomycetes</taxon>
        <taxon>Mycobacteriales</taxon>
        <taxon>Nocardiaceae</taxon>
        <taxon>Rhodococcus</taxon>
        <taxon>Rhodococcus erythropolis group</taxon>
    </lineage>
</organism>
<evidence type="ECO:0000313" key="2">
    <source>
        <dbReference type="EMBL" id="UPU43931.1"/>
    </source>
</evidence>
<name>A0AB38REV2_RHOSG</name>
<dbReference type="AlphaFoldDB" id="A0AB38REV2"/>
<dbReference type="EMBL" id="CP096563">
    <property type="protein sequence ID" value="UPU43931.1"/>
    <property type="molecule type" value="Genomic_DNA"/>
</dbReference>
<proteinExistence type="predicted"/>
<dbReference type="PANTHER" id="PTHR36151">
    <property type="entry name" value="BLR2777 PROTEIN"/>
    <property type="match status" value="1"/>
</dbReference>
<keyword evidence="3" id="KW-1185">Reference proteome</keyword>
<dbReference type="PANTHER" id="PTHR36151:SF3">
    <property type="entry name" value="ER-BOUND OXYGENASE MPAB_MPAB'_RUBBER OXYGENASE CATALYTIC DOMAIN-CONTAINING PROTEIN"/>
    <property type="match status" value="1"/>
</dbReference>
<dbReference type="InterPro" id="IPR018713">
    <property type="entry name" value="MPAB/Lcp_cat_dom"/>
</dbReference>
<feature type="domain" description="ER-bound oxygenase mpaB/mpaB'/Rubber oxygenase catalytic" evidence="1">
    <location>
        <begin position="44"/>
        <end position="267"/>
    </location>
</feature>
<dbReference type="Proteomes" id="UP000831484">
    <property type="component" value="Chromosome"/>
</dbReference>
<evidence type="ECO:0000259" key="1">
    <source>
        <dbReference type="Pfam" id="PF09995"/>
    </source>
</evidence>
<gene>
    <name evidence="2" type="ORF">M0639_04330</name>
</gene>
<dbReference type="GO" id="GO:0016491">
    <property type="term" value="F:oxidoreductase activity"/>
    <property type="evidence" value="ECO:0007669"/>
    <property type="project" value="InterPro"/>
</dbReference>
<evidence type="ECO:0000313" key="3">
    <source>
        <dbReference type="Proteomes" id="UP000831484"/>
    </source>
</evidence>
<dbReference type="RefSeq" id="WP_054800631.1">
    <property type="nucleotide sequence ID" value="NZ_CP096563.1"/>
</dbReference>
<dbReference type="Pfam" id="PF09995">
    <property type="entry name" value="MPAB_Lcp_cat"/>
    <property type="match status" value="1"/>
</dbReference>